<evidence type="ECO:0000256" key="7">
    <source>
        <dbReference type="ARBA" id="ARBA00023034"/>
    </source>
</evidence>
<evidence type="ECO:0000313" key="12">
    <source>
        <dbReference type="Proteomes" id="UP000322899"/>
    </source>
</evidence>
<dbReference type="SUPFAM" id="SSF111126">
    <property type="entry name" value="Ligand-binding domain in the NO signalling and Golgi transport"/>
    <property type="match status" value="1"/>
</dbReference>
<evidence type="ECO:0000313" key="11">
    <source>
        <dbReference type="EMBL" id="KAA0176267.1"/>
    </source>
</evidence>
<dbReference type="Proteomes" id="UP000324907">
    <property type="component" value="Unassembled WGS sequence"/>
</dbReference>
<dbReference type="EMBL" id="VLTO01000009">
    <property type="protein sequence ID" value="KAA0176267.1"/>
    <property type="molecule type" value="Genomic_DNA"/>
</dbReference>
<evidence type="ECO:0000313" key="10">
    <source>
        <dbReference type="EMBL" id="KAA0169394.1"/>
    </source>
</evidence>
<comment type="similarity">
    <text evidence="3">Belongs to the TRAPP small subunits family. BET3 subfamily.</text>
</comment>
<keyword evidence="13" id="KW-1185">Reference proteome</keyword>
<dbReference type="Proteomes" id="UP000323011">
    <property type="component" value="Unassembled WGS sequence"/>
</dbReference>
<gene>
    <name evidence="11" type="ORF">FNF27_02324</name>
    <name evidence="10" type="ORF">FNF28_02174</name>
    <name evidence="8" type="ORF">FNF29_06988</name>
    <name evidence="9" type="ORF">FNF31_00600</name>
</gene>
<evidence type="ECO:0000313" key="13">
    <source>
        <dbReference type="Proteomes" id="UP000323011"/>
    </source>
</evidence>
<evidence type="ECO:0000313" key="15">
    <source>
        <dbReference type="Proteomes" id="UP000325113"/>
    </source>
</evidence>
<dbReference type="InterPro" id="IPR007194">
    <property type="entry name" value="TRAPP_component"/>
</dbReference>
<comment type="subcellular location">
    <subcellularLocation>
        <location evidence="1">Endoplasmic reticulum</location>
    </subcellularLocation>
    <subcellularLocation>
        <location evidence="2">Golgi apparatus</location>
    </subcellularLocation>
</comment>
<protein>
    <recommendedName>
        <fullName evidence="16">Trafficking protein particle complex subunit</fullName>
    </recommendedName>
</protein>
<keyword evidence="5" id="KW-0256">Endoplasmic reticulum</keyword>
<keyword evidence="7" id="KW-0333">Golgi apparatus</keyword>
<accession>A0A5A8DWL0</accession>
<comment type="caution">
    <text evidence="9">The sequence shown here is derived from an EMBL/GenBank/DDBJ whole genome shotgun (WGS) entry which is preliminary data.</text>
</comment>
<evidence type="ECO:0008006" key="16">
    <source>
        <dbReference type="Google" id="ProtNLM"/>
    </source>
</evidence>
<dbReference type="Proteomes" id="UP000325113">
    <property type="component" value="Unassembled WGS sequence"/>
</dbReference>
<name>A0A5A8DWL0_CAFRO</name>
<evidence type="ECO:0000313" key="8">
    <source>
        <dbReference type="EMBL" id="KAA0148045.1"/>
    </source>
</evidence>
<dbReference type="GO" id="GO:0006888">
    <property type="term" value="P:endoplasmic reticulum to Golgi vesicle-mediated transport"/>
    <property type="evidence" value="ECO:0007669"/>
    <property type="project" value="TreeGrafter"/>
</dbReference>
<keyword evidence="6" id="KW-0931">ER-Golgi transport</keyword>
<reference evidence="12 13" key="1">
    <citation type="submission" date="2019-07" db="EMBL/GenBank/DDBJ databases">
        <title>Genomes of Cafeteria roenbergensis.</title>
        <authorList>
            <person name="Fischer M.G."/>
            <person name="Hackl T."/>
            <person name="Roman M."/>
        </authorList>
    </citation>
    <scope>NUCLEOTIDE SEQUENCE [LARGE SCALE GENOMIC DNA]</scope>
    <source>
        <strain evidence="8 13">BVI</strain>
        <strain evidence="9 15">Cflag</strain>
        <strain evidence="11 12">E4-10P</strain>
        <strain evidence="10 14">RCC970-E3</strain>
    </source>
</reference>
<sequence length="185" mass="19312">MASGASAAAAAAASGAGAGAPDPLRNALGSGTARINAGSFGLLLFGLAKWLESDRPGTRVLGLRLHAHGKPVGLRAAEVIMRRHKAGERFSEFEPALNFVAKQCWKDLFGQEVSLIRNKGTGTSYYIIDHTPLCNKFVRRDGTGLAGFMAGVAEGLVCAMGFKATVVAKPLEGSPRSVAFLVTLE</sequence>
<proteinExistence type="inferred from homology"/>
<dbReference type="GO" id="GO:1990070">
    <property type="term" value="C:TRAPPI protein complex"/>
    <property type="evidence" value="ECO:0007669"/>
    <property type="project" value="TreeGrafter"/>
</dbReference>
<evidence type="ECO:0000313" key="14">
    <source>
        <dbReference type="Proteomes" id="UP000324907"/>
    </source>
</evidence>
<dbReference type="EMBL" id="VLTN01000058">
    <property type="protein sequence ID" value="KAA0148045.1"/>
    <property type="molecule type" value="Genomic_DNA"/>
</dbReference>
<dbReference type="Pfam" id="PF04051">
    <property type="entry name" value="TRAPP"/>
    <property type="match status" value="1"/>
</dbReference>
<dbReference type="PANTHER" id="PTHR20902">
    <property type="entry name" value="41-2 PROTEIN ANTIGEN-RELATED"/>
    <property type="match status" value="1"/>
</dbReference>
<dbReference type="Proteomes" id="UP000322899">
    <property type="component" value="Unassembled WGS sequence"/>
</dbReference>
<dbReference type="EMBL" id="VLTM01000003">
    <property type="protein sequence ID" value="KAA0168101.1"/>
    <property type="molecule type" value="Genomic_DNA"/>
</dbReference>
<dbReference type="InterPro" id="IPR016696">
    <property type="entry name" value="TRAPP-I_su5"/>
</dbReference>
<dbReference type="GO" id="GO:1990072">
    <property type="term" value="C:TRAPPIII protein complex"/>
    <property type="evidence" value="ECO:0007669"/>
    <property type="project" value="TreeGrafter"/>
</dbReference>
<evidence type="ECO:0000313" key="9">
    <source>
        <dbReference type="EMBL" id="KAA0168101.1"/>
    </source>
</evidence>
<evidence type="ECO:0000256" key="1">
    <source>
        <dbReference type="ARBA" id="ARBA00004240"/>
    </source>
</evidence>
<dbReference type="PANTHER" id="PTHR20902:SF0">
    <property type="entry name" value="TRAFFICKING PROTEIN PARTICLE COMPLEX SUBUNIT 5"/>
    <property type="match status" value="1"/>
</dbReference>
<dbReference type="InterPro" id="IPR024096">
    <property type="entry name" value="NO_sig/Golgi_transp_ligand-bd"/>
</dbReference>
<evidence type="ECO:0000256" key="3">
    <source>
        <dbReference type="ARBA" id="ARBA00006218"/>
    </source>
</evidence>
<evidence type="ECO:0000256" key="6">
    <source>
        <dbReference type="ARBA" id="ARBA00022892"/>
    </source>
</evidence>
<evidence type="ECO:0000256" key="2">
    <source>
        <dbReference type="ARBA" id="ARBA00004555"/>
    </source>
</evidence>
<dbReference type="AlphaFoldDB" id="A0A5A8DWL0"/>
<dbReference type="OrthoDB" id="10685147at2759"/>
<dbReference type="GO" id="GO:1990071">
    <property type="term" value="C:TRAPPII protein complex"/>
    <property type="evidence" value="ECO:0007669"/>
    <property type="project" value="TreeGrafter"/>
</dbReference>
<evidence type="ECO:0000256" key="4">
    <source>
        <dbReference type="ARBA" id="ARBA00022448"/>
    </source>
</evidence>
<evidence type="ECO:0000256" key="5">
    <source>
        <dbReference type="ARBA" id="ARBA00022824"/>
    </source>
</evidence>
<dbReference type="GO" id="GO:0005783">
    <property type="term" value="C:endoplasmic reticulum"/>
    <property type="evidence" value="ECO:0007669"/>
    <property type="project" value="UniProtKB-SubCell"/>
</dbReference>
<dbReference type="EMBL" id="VLTL01000023">
    <property type="protein sequence ID" value="KAA0169394.1"/>
    <property type="molecule type" value="Genomic_DNA"/>
</dbReference>
<organism evidence="9 15">
    <name type="scientific">Cafeteria roenbergensis</name>
    <name type="common">Marine flagellate</name>
    <dbReference type="NCBI Taxonomy" id="33653"/>
    <lineage>
        <taxon>Eukaryota</taxon>
        <taxon>Sar</taxon>
        <taxon>Stramenopiles</taxon>
        <taxon>Bigyra</taxon>
        <taxon>Opalozoa</taxon>
        <taxon>Bicosoecida</taxon>
        <taxon>Cafeteriaceae</taxon>
        <taxon>Cafeteria</taxon>
    </lineage>
</organism>
<keyword evidence="4" id="KW-0813">Transport</keyword>
<dbReference type="Gene3D" id="3.30.1380.20">
    <property type="entry name" value="Trafficking protein particle complex subunit 3"/>
    <property type="match status" value="1"/>
</dbReference>